<accession>A0A1G5R1U6</accession>
<dbReference type="PROSITE" id="PS51257">
    <property type="entry name" value="PROKAR_LIPOPROTEIN"/>
    <property type="match status" value="1"/>
</dbReference>
<dbReference type="EMBL" id="FMWG01000007">
    <property type="protein sequence ID" value="SCZ68043.1"/>
    <property type="molecule type" value="Genomic_DNA"/>
</dbReference>
<evidence type="ECO:0000313" key="1">
    <source>
        <dbReference type="EMBL" id="SCZ68043.1"/>
    </source>
</evidence>
<organism evidence="1 2">
    <name type="scientific">Epibacterium ulvae</name>
    <dbReference type="NCBI Taxonomy" id="1156985"/>
    <lineage>
        <taxon>Bacteria</taxon>
        <taxon>Pseudomonadati</taxon>
        <taxon>Pseudomonadota</taxon>
        <taxon>Alphaproteobacteria</taxon>
        <taxon>Rhodobacterales</taxon>
        <taxon>Roseobacteraceae</taxon>
        <taxon>Epibacterium</taxon>
    </lineage>
</organism>
<protein>
    <submittedName>
        <fullName evidence="1">Uncharacterized protein</fullName>
    </submittedName>
</protein>
<sequence length="94" mass="10011">MQRFGCAVLPKLVTGFASVAISGCTAIEFQDGSDSGVVRVGAFSSIETAQKKVRVACGVDKDSSFAPIETNRFLPVITHSVHFFSCTEPAKDIQ</sequence>
<dbReference type="Proteomes" id="UP000198767">
    <property type="component" value="Unassembled WGS sequence"/>
</dbReference>
<dbReference type="RefSeq" id="WP_090219472.1">
    <property type="nucleotide sequence ID" value="NZ_CANMPF010000007.1"/>
</dbReference>
<reference evidence="1 2" key="1">
    <citation type="submission" date="2016-10" db="EMBL/GenBank/DDBJ databases">
        <authorList>
            <person name="de Groot N.N."/>
        </authorList>
    </citation>
    <scope>NUCLEOTIDE SEQUENCE [LARGE SCALE GENOMIC DNA]</scope>
    <source>
        <strain evidence="1 2">U95</strain>
    </source>
</reference>
<keyword evidence="2" id="KW-1185">Reference proteome</keyword>
<proteinExistence type="predicted"/>
<dbReference type="STRING" id="1156985.SAMN04488118_107169"/>
<dbReference type="AlphaFoldDB" id="A0A1G5R1U6"/>
<evidence type="ECO:0000313" key="2">
    <source>
        <dbReference type="Proteomes" id="UP000198767"/>
    </source>
</evidence>
<name>A0A1G5R1U6_9RHOB</name>
<gene>
    <name evidence="1" type="ORF">SAMN04488118_107169</name>
</gene>